<evidence type="ECO:0000259" key="4">
    <source>
        <dbReference type="PROSITE" id="PS50987"/>
    </source>
</evidence>
<dbReference type="Pfam" id="PF01022">
    <property type="entry name" value="HTH_5"/>
    <property type="match status" value="1"/>
</dbReference>
<organism evidence="5 6">
    <name type="scientific">Nesterenkonia cremea</name>
    <dbReference type="NCBI Taxonomy" id="1882340"/>
    <lineage>
        <taxon>Bacteria</taxon>
        <taxon>Bacillati</taxon>
        <taxon>Actinomycetota</taxon>
        <taxon>Actinomycetes</taxon>
        <taxon>Micrococcales</taxon>
        <taxon>Micrococcaceae</taxon>
        <taxon>Nesterenkonia</taxon>
    </lineage>
</organism>
<accession>A0A917EN73</accession>
<dbReference type="SUPFAM" id="SSF46785">
    <property type="entry name" value="Winged helix' DNA-binding domain"/>
    <property type="match status" value="1"/>
</dbReference>
<dbReference type="InterPro" id="IPR036388">
    <property type="entry name" value="WH-like_DNA-bd_sf"/>
</dbReference>
<dbReference type="NCBIfam" id="NF033788">
    <property type="entry name" value="HTH_metalloreg"/>
    <property type="match status" value="1"/>
</dbReference>
<dbReference type="PANTHER" id="PTHR33154:SF18">
    <property type="entry name" value="ARSENICAL RESISTANCE OPERON REPRESSOR"/>
    <property type="match status" value="1"/>
</dbReference>
<dbReference type="EMBL" id="BMIS01000001">
    <property type="protein sequence ID" value="GGE59467.1"/>
    <property type="molecule type" value="Genomic_DNA"/>
</dbReference>
<dbReference type="InterPro" id="IPR011991">
    <property type="entry name" value="ArsR-like_HTH"/>
</dbReference>
<dbReference type="GO" id="GO:0003700">
    <property type="term" value="F:DNA-binding transcription factor activity"/>
    <property type="evidence" value="ECO:0007669"/>
    <property type="project" value="InterPro"/>
</dbReference>
<comment type="caution">
    <text evidence="5">The sequence shown here is derived from an EMBL/GenBank/DDBJ whole genome shotgun (WGS) entry which is preliminary data.</text>
</comment>
<keyword evidence="3" id="KW-0804">Transcription</keyword>
<dbReference type="PROSITE" id="PS50987">
    <property type="entry name" value="HTH_ARSR_2"/>
    <property type="match status" value="1"/>
</dbReference>
<evidence type="ECO:0000256" key="1">
    <source>
        <dbReference type="ARBA" id="ARBA00023015"/>
    </source>
</evidence>
<gene>
    <name evidence="5" type="ORF">GCM10011401_02760</name>
</gene>
<dbReference type="SMART" id="SM00418">
    <property type="entry name" value="HTH_ARSR"/>
    <property type="match status" value="1"/>
</dbReference>
<name>A0A917EN73_9MICC</name>
<dbReference type="CDD" id="cd00090">
    <property type="entry name" value="HTH_ARSR"/>
    <property type="match status" value="1"/>
</dbReference>
<keyword evidence="6" id="KW-1185">Reference proteome</keyword>
<evidence type="ECO:0000313" key="6">
    <source>
        <dbReference type="Proteomes" id="UP000633136"/>
    </source>
</evidence>
<dbReference type="PRINTS" id="PR00778">
    <property type="entry name" value="HTHARSR"/>
</dbReference>
<dbReference type="RefSeq" id="WP_188682180.1">
    <property type="nucleotide sequence ID" value="NZ_BMIS01000001.1"/>
</dbReference>
<dbReference type="GO" id="GO:0003677">
    <property type="term" value="F:DNA binding"/>
    <property type="evidence" value="ECO:0007669"/>
    <property type="project" value="UniProtKB-KW"/>
</dbReference>
<evidence type="ECO:0000256" key="2">
    <source>
        <dbReference type="ARBA" id="ARBA00023125"/>
    </source>
</evidence>
<evidence type="ECO:0000256" key="3">
    <source>
        <dbReference type="ARBA" id="ARBA00023163"/>
    </source>
</evidence>
<evidence type="ECO:0000313" key="5">
    <source>
        <dbReference type="EMBL" id="GGE59467.1"/>
    </source>
</evidence>
<dbReference type="PANTHER" id="PTHR33154">
    <property type="entry name" value="TRANSCRIPTIONAL REGULATOR, ARSR FAMILY"/>
    <property type="match status" value="1"/>
</dbReference>
<keyword evidence="2" id="KW-0238">DNA-binding</keyword>
<reference evidence="5" key="2">
    <citation type="submission" date="2020-09" db="EMBL/GenBank/DDBJ databases">
        <authorList>
            <person name="Sun Q."/>
            <person name="Zhou Y."/>
        </authorList>
    </citation>
    <scope>NUCLEOTIDE SEQUENCE</scope>
    <source>
        <strain evidence="5">CGMCC 1.15388</strain>
    </source>
</reference>
<feature type="domain" description="HTH arsR-type" evidence="4">
    <location>
        <begin position="19"/>
        <end position="116"/>
    </location>
</feature>
<protein>
    <submittedName>
        <fullName evidence="5">Transcriptional regulator</fullName>
    </submittedName>
</protein>
<keyword evidence="1" id="KW-0805">Transcription regulation</keyword>
<dbReference type="InterPro" id="IPR036390">
    <property type="entry name" value="WH_DNA-bd_sf"/>
</dbReference>
<dbReference type="Proteomes" id="UP000633136">
    <property type="component" value="Unassembled WGS sequence"/>
</dbReference>
<proteinExistence type="predicted"/>
<dbReference type="Gene3D" id="1.10.10.10">
    <property type="entry name" value="Winged helix-like DNA-binding domain superfamily/Winged helix DNA-binding domain"/>
    <property type="match status" value="1"/>
</dbReference>
<reference evidence="5" key="1">
    <citation type="journal article" date="2014" name="Int. J. Syst. Evol. Microbiol.">
        <title>Complete genome sequence of Corynebacterium casei LMG S-19264T (=DSM 44701T), isolated from a smear-ripened cheese.</title>
        <authorList>
            <consortium name="US DOE Joint Genome Institute (JGI-PGF)"/>
            <person name="Walter F."/>
            <person name="Albersmeier A."/>
            <person name="Kalinowski J."/>
            <person name="Ruckert C."/>
        </authorList>
    </citation>
    <scope>NUCLEOTIDE SEQUENCE</scope>
    <source>
        <strain evidence="5">CGMCC 1.15388</strain>
    </source>
</reference>
<dbReference type="InterPro" id="IPR001845">
    <property type="entry name" value="HTH_ArsR_DNA-bd_dom"/>
</dbReference>
<dbReference type="AlphaFoldDB" id="A0A917EN73"/>
<sequence length="140" mass="14386">MTAQTDAECCTATPAQPTLQAEAAADLAVRFKALGDPNRLTLLSLIAASEGGEACVCDLTEPVGLGQPTVSHHLKILVDAGFLARERRGSWTYYATVPGALRGLCEDLCADTALNGMLDGARSEGGSAEVGSAQRGSSCC</sequence>
<dbReference type="InterPro" id="IPR051081">
    <property type="entry name" value="HTH_MetalResp_TranReg"/>
</dbReference>